<organism evidence="2 3">
    <name type="scientific">Iodidimonas gelatinilytica</name>
    <dbReference type="NCBI Taxonomy" id="1236966"/>
    <lineage>
        <taxon>Bacteria</taxon>
        <taxon>Pseudomonadati</taxon>
        <taxon>Pseudomonadota</taxon>
        <taxon>Alphaproteobacteria</taxon>
        <taxon>Iodidimonadales</taxon>
        <taxon>Iodidimonadaceae</taxon>
        <taxon>Iodidimonas</taxon>
    </lineage>
</organism>
<protein>
    <submittedName>
        <fullName evidence="2">Uncharacterized protein</fullName>
    </submittedName>
</protein>
<proteinExistence type="predicted"/>
<feature type="signal peptide" evidence="1">
    <location>
        <begin position="1"/>
        <end position="23"/>
    </location>
</feature>
<gene>
    <name evidence="2" type="ORF">JCM17845_28370</name>
</gene>
<dbReference type="PROSITE" id="PS51257">
    <property type="entry name" value="PROKAR_LIPOPROTEIN"/>
    <property type="match status" value="1"/>
</dbReference>
<keyword evidence="3" id="KW-1185">Reference proteome</keyword>
<sequence length="78" mass="8376">MRAQERIAAVRTLVAASFGLLLAGCATQSFDVHAIANTPTKVPLSEAELQPYAHIHGIMLQLETVFLPHCPAPLQAMP</sequence>
<name>A0A5A7N3B3_9PROT</name>
<evidence type="ECO:0000313" key="3">
    <source>
        <dbReference type="Proteomes" id="UP000325187"/>
    </source>
</evidence>
<dbReference type="Proteomes" id="UP000325187">
    <property type="component" value="Unassembled WGS sequence"/>
</dbReference>
<reference evidence="2 3" key="1">
    <citation type="submission" date="2019-09" db="EMBL/GenBank/DDBJ databases">
        <title>NBRP : Genome information of microbial organism related human and environment.</title>
        <authorList>
            <person name="Hattori M."/>
            <person name="Oshima K."/>
            <person name="Inaba H."/>
            <person name="Suda W."/>
            <person name="Sakamoto M."/>
            <person name="Iino T."/>
            <person name="Kitahara M."/>
            <person name="Oshida Y."/>
            <person name="Iida T."/>
            <person name="Kudo T."/>
            <person name="Itoh T."/>
            <person name="Ohkuma M."/>
        </authorList>
    </citation>
    <scope>NUCLEOTIDE SEQUENCE [LARGE SCALE GENOMIC DNA]</scope>
    <source>
        <strain evidence="2 3">Mie-1</strain>
    </source>
</reference>
<comment type="caution">
    <text evidence="2">The sequence shown here is derived from an EMBL/GenBank/DDBJ whole genome shotgun (WGS) entry which is preliminary data.</text>
</comment>
<evidence type="ECO:0000256" key="1">
    <source>
        <dbReference type="SAM" id="SignalP"/>
    </source>
</evidence>
<dbReference type="EMBL" id="BKCM01000020">
    <property type="protein sequence ID" value="GER02214.1"/>
    <property type="molecule type" value="Genomic_DNA"/>
</dbReference>
<accession>A0A5A7N3B3</accession>
<dbReference type="RefSeq" id="WP_150002873.1">
    <property type="nucleotide sequence ID" value="NZ_BKCM01000020.1"/>
</dbReference>
<evidence type="ECO:0000313" key="2">
    <source>
        <dbReference type="EMBL" id="GER02214.1"/>
    </source>
</evidence>
<feature type="chain" id="PRO_5022693611" evidence="1">
    <location>
        <begin position="24"/>
        <end position="78"/>
    </location>
</feature>
<keyword evidence="1" id="KW-0732">Signal</keyword>
<dbReference type="AlphaFoldDB" id="A0A5A7N3B3"/>